<evidence type="ECO:0000256" key="3">
    <source>
        <dbReference type="SAM" id="MobiDB-lite"/>
    </source>
</evidence>
<evidence type="ECO:0000313" key="6">
    <source>
        <dbReference type="WBParaSite" id="TCLT_0000834901-mRNA-1"/>
    </source>
</evidence>
<dbReference type="STRING" id="103827.A0A0N5D5Q8"/>
<keyword evidence="5" id="KW-1185">Reference proteome</keyword>
<dbReference type="OMA" id="PPTANCI"/>
<dbReference type="OrthoDB" id="8916892at2759"/>
<comment type="subcellular location">
    <subcellularLocation>
        <location evidence="1">Cytoplasm</location>
    </subcellularLocation>
</comment>
<reference evidence="4 5" key="2">
    <citation type="submission" date="2018-11" db="EMBL/GenBank/DDBJ databases">
        <authorList>
            <consortium name="Pathogen Informatics"/>
        </authorList>
    </citation>
    <scope>NUCLEOTIDE SEQUENCE [LARGE SCALE GENOMIC DNA]</scope>
</reference>
<evidence type="ECO:0000256" key="2">
    <source>
        <dbReference type="ARBA" id="ARBA00022490"/>
    </source>
</evidence>
<evidence type="ECO:0000256" key="1">
    <source>
        <dbReference type="ARBA" id="ARBA00004496"/>
    </source>
</evidence>
<feature type="region of interest" description="Disordered" evidence="3">
    <location>
        <begin position="234"/>
        <end position="259"/>
    </location>
</feature>
<dbReference type="GO" id="GO:0017148">
    <property type="term" value="P:negative regulation of translation"/>
    <property type="evidence" value="ECO:0007669"/>
    <property type="project" value="TreeGrafter"/>
</dbReference>
<dbReference type="EMBL" id="UYYF01004616">
    <property type="protein sequence ID" value="VDN05889.1"/>
    <property type="molecule type" value="Genomic_DNA"/>
</dbReference>
<feature type="region of interest" description="Disordered" evidence="3">
    <location>
        <begin position="162"/>
        <end position="181"/>
    </location>
</feature>
<organism evidence="6">
    <name type="scientific">Thelazia callipaeda</name>
    <name type="common">Oriental eyeworm</name>
    <name type="synonym">Parasitic nematode</name>
    <dbReference type="NCBI Taxonomy" id="103827"/>
    <lineage>
        <taxon>Eukaryota</taxon>
        <taxon>Metazoa</taxon>
        <taxon>Ecdysozoa</taxon>
        <taxon>Nematoda</taxon>
        <taxon>Chromadorea</taxon>
        <taxon>Rhabditida</taxon>
        <taxon>Spirurina</taxon>
        <taxon>Spiruromorpha</taxon>
        <taxon>Thelazioidea</taxon>
        <taxon>Thelaziidae</taxon>
        <taxon>Thelazia</taxon>
    </lineage>
</organism>
<proteinExistence type="predicted"/>
<feature type="compositionally biased region" description="Low complexity" evidence="3">
    <location>
        <begin position="392"/>
        <end position="407"/>
    </location>
</feature>
<dbReference type="InterPro" id="IPR018862">
    <property type="entry name" value="eIF4E-T"/>
</dbReference>
<evidence type="ECO:0000313" key="5">
    <source>
        <dbReference type="Proteomes" id="UP000276776"/>
    </source>
</evidence>
<keyword evidence="2" id="KW-0963">Cytoplasm</keyword>
<accession>A0A0N5D5Q8</accession>
<dbReference type="GO" id="GO:0036464">
    <property type="term" value="C:cytoplasmic ribonucleoprotein granule"/>
    <property type="evidence" value="ECO:0007669"/>
    <property type="project" value="UniProtKB-ARBA"/>
</dbReference>
<dbReference type="AlphaFoldDB" id="A0A0N5D5Q8"/>
<dbReference type="GO" id="GO:0003729">
    <property type="term" value="F:mRNA binding"/>
    <property type="evidence" value="ECO:0007669"/>
    <property type="project" value="TreeGrafter"/>
</dbReference>
<name>A0A0N5D5Q8_THECL</name>
<feature type="compositionally biased region" description="Basic and acidic residues" evidence="3">
    <location>
        <begin position="234"/>
        <end position="251"/>
    </location>
</feature>
<dbReference type="GO" id="GO:0005634">
    <property type="term" value="C:nucleus"/>
    <property type="evidence" value="ECO:0007669"/>
    <property type="project" value="TreeGrafter"/>
</dbReference>
<protein>
    <submittedName>
        <fullName evidence="4 6">Uncharacterized protein</fullName>
    </submittedName>
</protein>
<dbReference type="Proteomes" id="UP000276776">
    <property type="component" value="Unassembled WGS sequence"/>
</dbReference>
<gene>
    <name evidence="4" type="ORF">TCLT_LOCUS8338</name>
</gene>
<dbReference type="Pfam" id="PF10477">
    <property type="entry name" value="EIF4E-T"/>
    <property type="match status" value="1"/>
</dbReference>
<feature type="compositionally biased region" description="Polar residues" evidence="3">
    <location>
        <begin position="169"/>
        <end position="181"/>
    </location>
</feature>
<dbReference type="PANTHER" id="PTHR12269:SF1">
    <property type="entry name" value="EUKARYOTIC TRANSLATION INITIATION FACTOR 4E TRANSPORTER"/>
    <property type="match status" value="1"/>
</dbReference>
<reference evidence="6" key="1">
    <citation type="submission" date="2017-02" db="UniProtKB">
        <authorList>
            <consortium name="WormBaseParasite"/>
        </authorList>
    </citation>
    <scope>IDENTIFICATION</scope>
</reference>
<dbReference type="PANTHER" id="PTHR12269">
    <property type="entry name" value="EUKARYOTIC TRANSLATION INITIATION FACTOR 4E TRANSPORTER"/>
    <property type="match status" value="1"/>
</dbReference>
<sequence length="896" mass="97862">MLNNSLNGLEKSSCSEIGNDGDKIHRYTREEMLGMRNITLSRTRPNYLSMEFDNDEGKFLPEKWLEHRWICEGVENNSNIALKRKEKLKAEALDGDATVLSPQRRAFSSGCRAASPIKNDVETERLGTNKASWRIGAGFQLKNSGTEYKTSFHKNSSGCKESFAKSRQHNGNFPTTGSNWRLNETSFKPSYQKEISQGQKSKLTEIVAEEKVPEWLNEGPTSIHDMIELRGFDDDRKTKRDSSRKLKKDPITRGSNESENAIAAGLSKVCSREKIGLEDEGLSGHVSSNNDLGLQIIPSCKLSNNRSSSHSKMTGNGDSFASLPLLSGKLPNSDAEFAAIVGILDDADLNSLKESELRSPASKEPTGSRLSRFFATSVKPERPDTPSQNETSQQNQNIPSSSSVFDSPPFASPTSILSKILSNPRRSVNSIFIPQQHSASPLVEVLRVEDLERSCHREATLQNSSEAPLISSDGSIDLMSSQYLHKSRQSNLLLQKNKDTSLGDPSQQTHLVNKLNKFAPLQDGMAENISDKAENNSTVTCKATPSAYQVSTNSRSSTSVLPPSACDATLHASVLRSQYEKTAALQALTPNHAIFASLHTENGFRQVQPLSNAVTNGTMSQTMQPRQISVPNQCVPPGTLPNSFMPTAVLRRMTKTTTIPVSVDETLQLGNVPTCSAHYNTIKQNLITEPFSVIRKSPGEVVPGSIASKNAMDLARLAMHQQYAQMLAAVQSNLSLNWHSNAHIAAAVHAQALAAQIEQQRQFALAMMRGDVNQAQILRARLLSHQSMPTLPNIPIAHPQNIGTPFVPVQPVVTTPPTPGSQSTQPLSSITPYKYQNPLEKLLQSAGVPVSRDLQPPISTFSGMTASADLPSIVSRLPPTANCISVEELEKQFAAN</sequence>
<feature type="region of interest" description="Disordered" evidence="3">
    <location>
        <begin position="355"/>
        <end position="407"/>
    </location>
</feature>
<evidence type="ECO:0000313" key="4">
    <source>
        <dbReference type="EMBL" id="VDN05889.1"/>
    </source>
</evidence>
<dbReference type="WBParaSite" id="TCLT_0000834901-mRNA-1">
    <property type="protein sequence ID" value="TCLT_0000834901-mRNA-1"/>
    <property type="gene ID" value="TCLT_0000834901"/>
</dbReference>